<evidence type="ECO:0000313" key="4">
    <source>
        <dbReference type="EMBL" id="APX71541.1"/>
    </source>
</evidence>
<reference evidence="5" key="1">
    <citation type="submission" date="2016-12" db="EMBL/GenBank/DDBJ databases">
        <authorList>
            <person name="Jung M.Y."/>
            <person name="Lee S.H."/>
        </authorList>
    </citation>
    <scope>NUCLEOTIDE SEQUENCE [LARGE SCALE GENOMIC DNA]</scope>
    <source>
        <strain evidence="5">WiKim39</strain>
    </source>
</reference>
<dbReference type="PANTHER" id="PTHR33408:SF2">
    <property type="entry name" value="TRANSPOSASE DDE DOMAIN-CONTAINING PROTEIN"/>
    <property type="match status" value="1"/>
</dbReference>
<protein>
    <submittedName>
        <fullName evidence="4">DDE transposase</fullName>
    </submittedName>
</protein>
<dbReference type="NCBIfam" id="NF033551">
    <property type="entry name" value="transpos_IS1182"/>
    <property type="match status" value="1"/>
</dbReference>
<sequence length="579" mass="68842">MFNNYNINQTSLNMAIEFIPEKDHEAYYINELVESIEFHDSYETGRPREYDLRAVLKLVLFSYLRGRYTCRQIEREARENIYARWLTQEHVPSYRTIARFIVSDEAMEMIQSSFESMRSFLVEHNLIDDCVFIDGTKILANANKYSFVWKKKIIHYDDLNREKAEVILNEIKEVETTAFSESLPMDYDNLDLTIAKLEERIEQLDLKVEETKKISPNSAKRVRRIMKSKLNKTKHISEKHDKYSEDMKIFGERNSFSKTDHDATFMRVKEDPMQNGQLKPGYNLQIATSNQFTLDYDLFWNPTDTRTLIPFLKTLETHRVLGRFIVADAGYGSESNYRYIEDELLDQTSLIPYGTMLKENSRKWKSDEKKVLNWDYHDIDDYYIDPNGVRFNFLRVTIRTDKYKFKRQFRCYKAESKDENQEIIDAAFNKSGGVRYIYINSEWEYFKAHEREKLYGKVGAKIYAQRKIDVEPVFGHLKAYLHFTRFTVRGTDKVKSQMGLALMAMNMGKLAKRMAFSLKNKRTRTGNLRISKFWSYFLWSFVTSSYLRLYSKTERAFSHSVYSSILKYLYFVQLSPYRN</sequence>
<organism evidence="4 5">
    <name type="scientific">Companilactobacillus allii</name>
    <dbReference type="NCBI Taxonomy" id="1847728"/>
    <lineage>
        <taxon>Bacteria</taxon>
        <taxon>Bacillati</taxon>
        <taxon>Bacillota</taxon>
        <taxon>Bacilli</taxon>
        <taxon>Lactobacillales</taxon>
        <taxon>Lactobacillaceae</taxon>
        <taxon>Companilactobacillus</taxon>
    </lineage>
</organism>
<dbReference type="AlphaFoldDB" id="A0A1P8Q138"/>
<dbReference type="Pfam" id="PF05598">
    <property type="entry name" value="DUF772"/>
    <property type="match status" value="1"/>
</dbReference>
<keyword evidence="1" id="KW-0175">Coiled coil</keyword>
<dbReference type="GO" id="GO:0006313">
    <property type="term" value="P:DNA transposition"/>
    <property type="evidence" value="ECO:0007669"/>
    <property type="project" value="InterPro"/>
</dbReference>
<dbReference type="RefSeq" id="WP_076614045.1">
    <property type="nucleotide sequence ID" value="NZ_CP099481.1"/>
</dbReference>
<proteinExistence type="predicted"/>
<dbReference type="InterPro" id="IPR008490">
    <property type="entry name" value="Transposase_InsH_N"/>
</dbReference>
<dbReference type="Pfam" id="PF01609">
    <property type="entry name" value="DDE_Tnp_1"/>
    <property type="match status" value="1"/>
</dbReference>
<feature type="coiled-coil region" evidence="1">
    <location>
        <begin position="187"/>
        <end position="214"/>
    </location>
</feature>
<gene>
    <name evidence="4" type="ORF">BTM29_02750</name>
</gene>
<feature type="domain" description="Transposase IS4-like" evidence="2">
    <location>
        <begin position="258"/>
        <end position="507"/>
    </location>
</feature>
<dbReference type="KEGG" id="lalw:BTM29_02750"/>
<dbReference type="Proteomes" id="UP000187499">
    <property type="component" value="Chromosome"/>
</dbReference>
<evidence type="ECO:0000259" key="3">
    <source>
        <dbReference type="Pfam" id="PF05598"/>
    </source>
</evidence>
<accession>A0A1P8Q138</accession>
<evidence type="ECO:0000313" key="5">
    <source>
        <dbReference type="Proteomes" id="UP000187499"/>
    </source>
</evidence>
<evidence type="ECO:0000259" key="2">
    <source>
        <dbReference type="Pfam" id="PF01609"/>
    </source>
</evidence>
<dbReference type="InterPro" id="IPR047629">
    <property type="entry name" value="IS1182_transpos"/>
</dbReference>
<name>A0A1P8Q138_9LACO</name>
<evidence type="ECO:0000256" key="1">
    <source>
        <dbReference type="SAM" id="Coils"/>
    </source>
</evidence>
<dbReference type="GO" id="GO:0004803">
    <property type="term" value="F:transposase activity"/>
    <property type="evidence" value="ECO:0007669"/>
    <property type="project" value="InterPro"/>
</dbReference>
<dbReference type="EMBL" id="CP019323">
    <property type="protein sequence ID" value="APX71541.1"/>
    <property type="molecule type" value="Genomic_DNA"/>
</dbReference>
<dbReference type="PANTHER" id="PTHR33408">
    <property type="entry name" value="TRANSPOSASE"/>
    <property type="match status" value="1"/>
</dbReference>
<dbReference type="InterPro" id="IPR002559">
    <property type="entry name" value="Transposase_11"/>
</dbReference>
<keyword evidence="5" id="KW-1185">Reference proteome</keyword>
<dbReference type="GO" id="GO:0003677">
    <property type="term" value="F:DNA binding"/>
    <property type="evidence" value="ECO:0007669"/>
    <property type="project" value="InterPro"/>
</dbReference>
<feature type="domain" description="Transposase InsH N-terminal" evidence="3">
    <location>
        <begin position="17"/>
        <end position="101"/>
    </location>
</feature>